<dbReference type="SUPFAM" id="SSF55200">
    <property type="entry name" value="Translation initiation factor IF3, C-terminal domain"/>
    <property type="match status" value="1"/>
</dbReference>
<feature type="domain" description="Translation initiation factor 3 C-terminal" evidence="8">
    <location>
        <begin position="89"/>
        <end position="172"/>
    </location>
</feature>
<evidence type="ECO:0000256" key="6">
    <source>
        <dbReference type="RuleBase" id="RU000646"/>
    </source>
</evidence>
<evidence type="ECO:0000259" key="9">
    <source>
        <dbReference type="Pfam" id="PF05198"/>
    </source>
</evidence>
<dbReference type="OrthoDB" id="9806014at2"/>
<feature type="domain" description="Translation initiation factor 3 N-terminal" evidence="9">
    <location>
        <begin position="13"/>
        <end position="81"/>
    </location>
</feature>
<dbReference type="GO" id="GO:0032790">
    <property type="term" value="P:ribosome disassembly"/>
    <property type="evidence" value="ECO:0007669"/>
    <property type="project" value="TreeGrafter"/>
</dbReference>
<dbReference type="HAMAP" id="MF_00080">
    <property type="entry name" value="IF_3"/>
    <property type="match status" value="1"/>
</dbReference>
<feature type="region of interest" description="Disordered" evidence="7">
    <location>
        <begin position="183"/>
        <end position="222"/>
    </location>
</feature>
<dbReference type="InterPro" id="IPR036788">
    <property type="entry name" value="T_IF-3_C_sf"/>
</dbReference>
<reference evidence="10 11" key="1">
    <citation type="submission" date="2008-06" db="EMBL/GenBank/DDBJ databases">
        <title>Complete sequence of Chloroherpeton thalassium ATCC 35110.</title>
        <authorList>
            <consortium name="US DOE Joint Genome Institute"/>
            <person name="Lucas S."/>
            <person name="Copeland A."/>
            <person name="Lapidus A."/>
            <person name="Glavina del Rio T."/>
            <person name="Dalin E."/>
            <person name="Tice H."/>
            <person name="Bruce D."/>
            <person name="Goodwin L."/>
            <person name="Pitluck S."/>
            <person name="Schmutz J."/>
            <person name="Larimer F."/>
            <person name="Land M."/>
            <person name="Hauser L."/>
            <person name="Kyrpides N."/>
            <person name="Mikhailova N."/>
            <person name="Liu Z."/>
            <person name="Li T."/>
            <person name="Zhao F."/>
            <person name="Overmann J."/>
            <person name="Bryant D.A."/>
            <person name="Richardson P."/>
        </authorList>
    </citation>
    <scope>NUCLEOTIDE SEQUENCE [LARGE SCALE GENOMIC DNA]</scope>
    <source>
        <strain evidence="11">ATCC 35110 / GB-78</strain>
    </source>
</reference>
<dbReference type="NCBIfam" id="TIGR00168">
    <property type="entry name" value="infC"/>
    <property type="match status" value="1"/>
</dbReference>
<dbReference type="HOGENOM" id="CLU_054919_3_0_10"/>
<dbReference type="PANTHER" id="PTHR10938">
    <property type="entry name" value="TRANSLATION INITIATION FACTOR IF-3"/>
    <property type="match status" value="1"/>
</dbReference>
<dbReference type="Pfam" id="PF00707">
    <property type="entry name" value="IF3_C"/>
    <property type="match status" value="1"/>
</dbReference>
<feature type="compositionally biased region" description="Basic and acidic residues" evidence="7">
    <location>
        <begin position="183"/>
        <end position="216"/>
    </location>
</feature>
<dbReference type="SUPFAM" id="SSF54364">
    <property type="entry name" value="Translation initiation factor IF3, N-terminal domain"/>
    <property type="match status" value="1"/>
</dbReference>
<gene>
    <name evidence="4" type="primary">infC</name>
    <name evidence="10" type="ordered locus">Ctha_1995</name>
</gene>
<dbReference type="eggNOG" id="COG0290">
    <property type="taxonomic scope" value="Bacteria"/>
</dbReference>
<evidence type="ECO:0000313" key="10">
    <source>
        <dbReference type="EMBL" id="ACF14449.1"/>
    </source>
</evidence>
<dbReference type="InterPro" id="IPR001288">
    <property type="entry name" value="Translation_initiation_fac_3"/>
</dbReference>
<dbReference type="Gene3D" id="3.10.20.80">
    <property type="entry name" value="Translation initiation factor 3 (IF-3), N-terminal domain"/>
    <property type="match status" value="1"/>
</dbReference>
<comment type="subcellular location">
    <subcellularLocation>
        <location evidence="4 6">Cytoplasm</location>
    </subcellularLocation>
</comment>
<dbReference type="Pfam" id="PF05198">
    <property type="entry name" value="IF3_N"/>
    <property type="match status" value="1"/>
</dbReference>
<dbReference type="PROSITE" id="PS00938">
    <property type="entry name" value="IF3"/>
    <property type="match status" value="1"/>
</dbReference>
<evidence type="ECO:0000259" key="8">
    <source>
        <dbReference type="Pfam" id="PF00707"/>
    </source>
</evidence>
<dbReference type="InterPro" id="IPR036787">
    <property type="entry name" value="T_IF-3_N_sf"/>
</dbReference>
<evidence type="ECO:0000256" key="2">
    <source>
        <dbReference type="ARBA" id="ARBA00022540"/>
    </source>
</evidence>
<comment type="function">
    <text evidence="4 6">IF-3 binds to the 30S ribosomal subunit and shifts the equilibrium between 70S ribosomes and their 50S and 30S subunits in favor of the free subunits, thus enhancing the availability of 30S subunits on which protein synthesis initiation begins.</text>
</comment>
<keyword evidence="11" id="KW-1185">Reference proteome</keyword>
<dbReference type="InterPro" id="IPR019815">
    <property type="entry name" value="Translation_initiation_fac_3_C"/>
</dbReference>
<evidence type="ECO:0000256" key="4">
    <source>
        <dbReference type="HAMAP-Rule" id="MF_00080"/>
    </source>
</evidence>
<evidence type="ECO:0000256" key="3">
    <source>
        <dbReference type="ARBA" id="ARBA00022917"/>
    </source>
</evidence>
<dbReference type="GO" id="GO:0043022">
    <property type="term" value="F:ribosome binding"/>
    <property type="evidence" value="ECO:0007669"/>
    <property type="project" value="TreeGrafter"/>
</dbReference>
<dbReference type="PANTHER" id="PTHR10938:SF0">
    <property type="entry name" value="TRANSLATION INITIATION FACTOR IF-3, MITOCHONDRIAL"/>
    <property type="match status" value="1"/>
</dbReference>
<comment type="subunit">
    <text evidence="4 6">Monomer.</text>
</comment>
<dbReference type="AlphaFoldDB" id="B3QUU8"/>
<keyword evidence="2 4" id="KW-0396">Initiation factor</keyword>
<evidence type="ECO:0000256" key="7">
    <source>
        <dbReference type="SAM" id="MobiDB-lite"/>
    </source>
</evidence>
<dbReference type="Proteomes" id="UP000001208">
    <property type="component" value="Chromosome"/>
</dbReference>
<sequence length="222" mass="25538">MKNLAGKKSKFRVNNMIHVPEVRVILGDGHQQIMKTQEALRQAQKEGLDLIEIQPNAKPPVCRIVDYGKFLYEQDKRDKEQKKKQKASSVKEVRFHPNTDTHDFDFKAAHAEEFLKKGDKVRATVVFLGRSIIYTDQGYALLERLSERLSSVAKPEGPAKLEGKNLYVFYAPDKAKIVALERKEKQEKDAEQKLLAAEREERLKKMKDAEEKRNAEQESSNS</sequence>
<dbReference type="KEGG" id="cts:Ctha_1995"/>
<protein>
    <recommendedName>
        <fullName evidence="4 5">Translation initiation factor IF-3</fullName>
    </recommendedName>
</protein>
<name>B3QUU8_CHLT3</name>
<proteinExistence type="inferred from homology"/>
<keyword evidence="4" id="KW-0963">Cytoplasm</keyword>
<keyword evidence="3 4" id="KW-0648">Protein biosynthesis</keyword>
<accession>B3QUU8</accession>
<evidence type="ECO:0000313" key="11">
    <source>
        <dbReference type="Proteomes" id="UP000001208"/>
    </source>
</evidence>
<dbReference type="Gene3D" id="3.30.110.10">
    <property type="entry name" value="Translation initiation factor 3 (IF-3), C-terminal domain"/>
    <property type="match status" value="1"/>
</dbReference>
<dbReference type="InterPro" id="IPR019814">
    <property type="entry name" value="Translation_initiation_fac_3_N"/>
</dbReference>
<dbReference type="RefSeq" id="WP_012500532.1">
    <property type="nucleotide sequence ID" value="NC_011026.1"/>
</dbReference>
<evidence type="ECO:0000256" key="1">
    <source>
        <dbReference type="ARBA" id="ARBA00005439"/>
    </source>
</evidence>
<dbReference type="GO" id="GO:0003743">
    <property type="term" value="F:translation initiation factor activity"/>
    <property type="evidence" value="ECO:0007669"/>
    <property type="project" value="UniProtKB-UniRule"/>
</dbReference>
<comment type="similarity">
    <text evidence="1 4 6">Belongs to the IF-3 family.</text>
</comment>
<dbReference type="InterPro" id="IPR019813">
    <property type="entry name" value="Translation_initiation_fac3_CS"/>
</dbReference>
<dbReference type="EMBL" id="CP001100">
    <property type="protein sequence ID" value="ACF14449.1"/>
    <property type="molecule type" value="Genomic_DNA"/>
</dbReference>
<evidence type="ECO:0000256" key="5">
    <source>
        <dbReference type="NCBIfam" id="TIGR00168"/>
    </source>
</evidence>
<dbReference type="GO" id="GO:0005829">
    <property type="term" value="C:cytosol"/>
    <property type="evidence" value="ECO:0007669"/>
    <property type="project" value="TreeGrafter"/>
</dbReference>
<dbReference type="GO" id="GO:0016020">
    <property type="term" value="C:membrane"/>
    <property type="evidence" value="ECO:0007669"/>
    <property type="project" value="TreeGrafter"/>
</dbReference>
<dbReference type="STRING" id="517418.Ctha_1995"/>
<organism evidence="10 11">
    <name type="scientific">Chloroherpeton thalassium (strain ATCC 35110 / GB-78)</name>
    <dbReference type="NCBI Taxonomy" id="517418"/>
    <lineage>
        <taxon>Bacteria</taxon>
        <taxon>Pseudomonadati</taxon>
        <taxon>Chlorobiota</taxon>
        <taxon>Chlorobiia</taxon>
        <taxon>Chlorobiales</taxon>
        <taxon>Chloroherpetonaceae</taxon>
        <taxon>Chloroherpeton</taxon>
    </lineage>
</organism>